<evidence type="ECO:0000259" key="2">
    <source>
        <dbReference type="Pfam" id="PF19187"/>
    </source>
</evidence>
<dbReference type="Pfam" id="PF13280">
    <property type="entry name" value="WYL"/>
    <property type="match status" value="1"/>
</dbReference>
<dbReference type="InterPro" id="IPR057727">
    <property type="entry name" value="WCX_dom"/>
</dbReference>
<organism evidence="4">
    <name type="scientific">freshwater metagenome</name>
    <dbReference type="NCBI Taxonomy" id="449393"/>
    <lineage>
        <taxon>unclassified sequences</taxon>
        <taxon>metagenomes</taxon>
        <taxon>ecological metagenomes</taxon>
    </lineage>
</organism>
<dbReference type="EMBL" id="CAEZWG010000001">
    <property type="protein sequence ID" value="CAB4642815.1"/>
    <property type="molecule type" value="Genomic_DNA"/>
</dbReference>
<evidence type="ECO:0000259" key="1">
    <source>
        <dbReference type="Pfam" id="PF13280"/>
    </source>
</evidence>
<feature type="domain" description="WCX" evidence="3">
    <location>
        <begin position="224"/>
        <end position="297"/>
    </location>
</feature>
<evidence type="ECO:0000313" key="4">
    <source>
        <dbReference type="EMBL" id="CAB4642815.1"/>
    </source>
</evidence>
<dbReference type="PANTHER" id="PTHR34580:SF1">
    <property type="entry name" value="PROTEIN PAFC"/>
    <property type="match status" value="1"/>
</dbReference>
<name>A0A6J6K3C4_9ZZZZ</name>
<dbReference type="Pfam" id="PF25583">
    <property type="entry name" value="WCX"/>
    <property type="match status" value="1"/>
</dbReference>
<dbReference type="InterPro" id="IPR043839">
    <property type="entry name" value="PafC_HTH"/>
</dbReference>
<dbReference type="PROSITE" id="PS52050">
    <property type="entry name" value="WYL"/>
    <property type="match status" value="1"/>
</dbReference>
<dbReference type="AlphaFoldDB" id="A0A6J6K3C4"/>
<reference evidence="4" key="1">
    <citation type="submission" date="2020-05" db="EMBL/GenBank/DDBJ databases">
        <authorList>
            <person name="Chiriac C."/>
            <person name="Salcher M."/>
            <person name="Ghai R."/>
            <person name="Kavagutti S V."/>
        </authorList>
    </citation>
    <scope>NUCLEOTIDE SEQUENCE</scope>
</reference>
<sequence>MIDSASNRALRAMDLIPYILENPGVSTTELAQNFSVSVKQIEEDLSLIFMCGLPGYTPYDLIDLVFEDGIVSVIDPQVLSRPRKFSKAEHVAIVLGLEILKSLIHDNPEYHVRISRVLNKLNESMPNVEVLMKNQENFQYFDIINRAIKMKHNLKIIYNSESKDEQKARSIIPLRIYLQNAQAYLLALDPVSSIEKVFKISNISACEIGDVSEVSSRMVEEEQIKVEIIVDEKHLIFLERNSSIIVDQKLVPEGTKVTLKVRSTDWIKRAIISNAPGIEVLSPPELATWARETASKMISLYA</sequence>
<protein>
    <submittedName>
        <fullName evidence="4">Unannotated protein</fullName>
    </submittedName>
</protein>
<gene>
    <name evidence="4" type="ORF">UFOPK2234_00017</name>
</gene>
<feature type="domain" description="WYL" evidence="1">
    <location>
        <begin position="140"/>
        <end position="207"/>
    </location>
</feature>
<evidence type="ECO:0000259" key="3">
    <source>
        <dbReference type="Pfam" id="PF25583"/>
    </source>
</evidence>
<feature type="domain" description="PafC HTH" evidence="2">
    <location>
        <begin position="10"/>
        <end position="122"/>
    </location>
</feature>
<dbReference type="InterPro" id="IPR028349">
    <property type="entry name" value="PafC-like"/>
</dbReference>
<proteinExistence type="predicted"/>
<dbReference type="Pfam" id="PF19187">
    <property type="entry name" value="HTH_PafC"/>
    <property type="match status" value="1"/>
</dbReference>
<accession>A0A6J6K3C4</accession>
<dbReference type="InterPro" id="IPR051534">
    <property type="entry name" value="CBASS_pafABC_assoc_protein"/>
</dbReference>
<dbReference type="InterPro" id="IPR026881">
    <property type="entry name" value="WYL_dom"/>
</dbReference>
<dbReference type="PANTHER" id="PTHR34580">
    <property type="match status" value="1"/>
</dbReference>
<dbReference type="PIRSF" id="PIRSF016838">
    <property type="entry name" value="PafC"/>
    <property type="match status" value="1"/>
</dbReference>